<evidence type="ECO:0000313" key="2">
    <source>
        <dbReference type="Proteomes" id="UP001519460"/>
    </source>
</evidence>
<keyword evidence="2" id="KW-1185">Reference proteome</keyword>
<gene>
    <name evidence="1" type="ORF">BaRGS_00037930</name>
</gene>
<protein>
    <submittedName>
        <fullName evidence="1">Uncharacterized protein</fullName>
    </submittedName>
</protein>
<accession>A0ABD0J8C0</accession>
<dbReference type="EMBL" id="JACVVK020000589">
    <property type="protein sequence ID" value="KAK7464511.1"/>
    <property type="molecule type" value="Genomic_DNA"/>
</dbReference>
<dbReference type="Proteomes" id="UP001519460">
    <property type="component" value="Unassembled WGS sequence"/>
</dbReference>
<sequence>MPGPTACCSVVGLGHTPEAALFYDVGALSLNPSGHGRVAFWSWSKLPLTFYGCVFTSHGPLFFKDDSKRFAEETLWDMDE</sequence>
<reference evidence="1 2" key="1">
    <citation type="journal article" date="2023" name="Sci. Data">
        <title>Genome assembly of the Korean intertidal mud-creeper Batillaria attramentaria.</title>
        <authorList>
            <person name="Patra A.K."/>
            <person name="Ho P.T."/>
            <person name="Jun S."/>
            <person name="Lee S.J."/>
            <person name="Kim Y."/>
            <person name="Won Y.J."/>
        </authorList>
    </citation>
    <scope>NUCLEOTIDE SEQUENCE [LARGE SCALE GENOMIC DNA]</scope>
    <source>
        <strain evidence="1">Wonlab-2016</strain>
    </source>
</reference>
<name>A0ABD0J8C0_9CAEN</name>
<organism evidence="1 2">
    <name type="scientific">Batillaria attramentaria</name>
    <dbReference type="NCBI Taxonomy" id="370345"/>
    <lineage>
        <taxon>Eukaryota</taxon>
        <taxon>Metazoa</taxon>
        <taxon>Spiralia</taxon>
        <taxon>Lophotrochozoa</taxon>
        <taxon>Mollusca</taxon>
        <taxon>Gastropoda</taxon>
        <taxon>Caenogastropoda</taxon>
        <taxon>Sorbeoconcha</taxon>
        <taxon>Cerithioidea</taxon>
        <taxon>Batillariidae</taxon>
        <taxon>Batillaria</taxon>
    </lineage>
</organism>
<proteinExistence type="predicted"/>
<comment type="caution">
    <text evidence="1">The sequence shown here is derived from an EMBL/GenBank/DDBJ whole genome shotgun (WGS) entry which is preliminary data.</text>
</comment>
<evidence type="ECO:0000313" key="1">
    <source>
        <dbReference type="EMBL" id="KAK7464511.1"/>
    </source>
</evidence>
<dbReference type="AlphaFoldDB" id="A0ABD0J8C0"/>